<proteinExistence type="inferred from homology"/>
<dbReference type="InterPro" id="IPR005119">
    <property type="entry name" value="LysR_subst-bd"/>
</dbReference>
<dbReference type="InterPro" id="IPR036390">
    <property type="entry name" value="WH_DNA-bd_sf"/>
</dbReference>
<dbReference type="InterPro" id="IPR036388">
    <property type="entry name" value="WH-like_DNA-bd_sf"/>
</dbReference>
<dbReference type="CDD" id="cd08466">
    <property type="entry name" value="PBP2_LeuO"/>
    <property type="match status" value="1"/>
</dbReference>
<reference evidence="6 7" key="1">
    <citation type="submission" date="2018-12" db="EMBL/GenBank/DDBJ databases">
        <authorList>
            <person name="Yu L."/>
        </authorList>
    </citation>
    <scope>NUCLEOTIDE SEQUENCE [LARGE SCALE GENOMIC DNA]</scope>
    <source>
        <strain evidence="6 7">HAW-EB2</strain>
    </source>
</reference>
<dbReference type="GO" id="GO:0003700">
    <property type="term" value="F:DNA-binding transcription factor activity"/>
    <property type="evidence" value="ECO:0007669"/>
    <property type="project" value="InterPro"/>
</dbReference>
<evidence type="ECO:0000256" key="1">
    <source>
        <dbReference type="ARBA" id="ARBA00009437"/>
    </source>
</evidence>
<dbReference type="Pfam" id="PF00126">
    <property type="entry name" value="HTH_1"/>
    <property type="match status" value="1"/>
</dbReference>
<keyword evidence="3" id="KW-0238">DNA-binding</keyword>
<protein>
    <submittedName>
        <fullName evidence="6">LysR family transcriptional regulator</fullName>
    </submittedName>
</protein>
<dbReference type="RefSeq" id="WP_126520244.1">
    <property type="nucleotide sequence ID" value="NZ_RXNU01000004.1"/>
</dbReference>
<gene>
    <name evidence="6" type="ORF">EKG38_09970</name>
</gene>
<evidence type="ECO:0000256" key="2">
    <source>
        <dbReference type="ARBA" id="ARBA00023015"/>
    </source>
</evidence>
<dbReference type="Proteomes" id="UP000267448">
    <property type="component" value="Unassembled WGS sequence"/>
</dbReference>
<name>A0A431WVJ4_9GAMM</name>
<feature type="domain" description="HTH lysR-type" evidence="5">
    <location>
        <begin position="7"/>
        <end position="64"/>
    </location>
</feature>
<evidence type="ECO:0000313" key="7">
    <source>
        <dbReference type="Proteomes" id="UP000267448"/>
    </source>
</evidence>
<dbReference type="InterPro" id="IPR000847">
    <property type="entry name" value="LysR_HTH_N"/>
</dbReference>
<dbReference type="PRINTS" id="PR00039">
    <property type="entry name" value="HTHLYSR"/>
</dbReference>
<dbReference type="Pfam" id="PF03466">
    <property type="entry name" value="LysR_substrate"/>
    <property type="match status" value="1"/>
</dbReference>
<dbReference type="PANTHER" id="PTHR30118">
    <property type="entry name" value="HTH-TYPE TRANSCRIPTIONAL REGULATOR LEUO-RELATED"/>
    <property type="match status" value="1"/>
</dbReference>
<dbReference type="AlphaFoldDB" id="A0A431WVJ4"/>
<dbReference type="SUPFAM" id="SSF53850">
    <property type="entry name" value="Periplasmic binding protein-like II"/>
    <property type="match status" value="1"/>
</dbReference>
<evidence type="ECO:0000259" key="5">
    <source>
        <dbReference type="PROSITE" id="PS50931"/>
    </source>
</evidence>
<evidence type="ECO:0000256" key="3">
    <source>
        <dbReference type="ARBA" id="ARBA00023125"/>
    </source>
</evidence>
<dbReference type="InterPro" id="IPR050389">
    <property type="entry name" value="LysR-type_TF"/>
</dbReference>
<sequence>MSQQKQFDLNLLRVFATVCRTASFSRAAEELDLTQSSVSNAIARLKRTVGEELFIRVGRGIKPTAAAVSLYQQFENPLSSIEQTLLGLDKFDPLSSQRTFHVYANETMIGLLHRTVEQRLNSTGIKLIFRETPVQEQQLQLDLQLERVDLAIDMIKPDLASFTSQEVMTDKLVCVVRKDHPRISGSISREQYFAEKHIILNMKRGNLSVVDFLTDEVLPARAVYSEQASILAMLATASKSDAITLASYSYAKEYAELFGLQVLSLPMNVNPIKYHMVWSSKLSRSPANIWLRSTLLSLIESRETISH</sequence>
<keyword evidence="2" id="KW-0805">Transcription regulation</keyword>
<dbReference type="GO" id="GO:0003677">
    <property type="term" value="F:DNA binding"/>
    <property type="evidence" value="ECO:0007669"/>
    <property type="project" value="UniProtKB-KW"/>
</dbReference>
<keyword evidence="4" id="KW-0804">Transcription</keyword>
<dbReference type="PANTHER" id="PTHR30118:SF6">
    <property type="entry name" value="HTH-TYPE TRANSCRIPTIONAL REGULATOR LEUO"/>
    <property type="match status" value="1"/>
</dbReference>
<comment type="caution">
    <text evidence="6">The sequence shown here is derived from an EMBL/GenBank/DDBJ whole genome shotgun (WGS) entry which is preliminary data.</text>
</comment>
<dbReference type="SUPFAM" id="SSF46785">
    <property type="entry name" value="Winged helix' DNA-binding domain"/>
    <property type="match status" value="1"/>
</dbReference>
<dbReference type="EMBL" id="RXNU01000004">
    <property type="protein sequence ID" value="RTR39379.1"/>
    <property type="molecule type" value="Genomic_DNA"/>
</dbReference>
<keyword evidence="7" id="KW-1185">Reference proteome</keyword>
<dbReference type="PROSITE" id="PS50931">
    <property type="entry name" value="HTH_LYSR"/>
    <property type="match status" value="1"/>
</dbReference>
<accession>A0A431WVJ4</accession>
<evidence type="ECO:0000256" key="4">
    <source>
        <dbReference type="ARBA" id="ARBA00023163"/>
    </source>
</evidence>
<dbReference type="OrthoDB" id="8839911at2"/>
<comment type="similarity">
    <text evidence="1">Belongs to the LysR transcriptional regulatory family.</text>
</comment>
<dbReference type="Gene3D" id="3.40.190.10">
    <property type="entry name" value="Periplasmic binding protein-like II"/>
    <property type="match status" value="2"/>
</dbReference>
<evidence type="ECO:0000313" key="6">
    <source>
        <dbReference type="EMBL" id="RTR39379.1"/>
    </source>
</evidence>
<organism evidence="6 7">
    <name type="scientific">Shewanella canadensis</name>
    <dbReference type="NCBI Taxonomy" id="271096"/>
    <lineage>
        <taxon>Bacteria</taxon>
        <taxon>Pseudomonadati</taxon>
        <taxon>Pseudomonadota</taxon>
        <taxon>Gammaproteobacteria</taxon>
        <taxon>Alteromonadales</taxon>
        <taxon>Shewanellaceae</taxon>
        <taxon>Shewanella</taxon>
    </lineage>
</organism>
<dbReference type="Gene3D" id="1.10.10.10">
    <property type="entry name" value="Winged helix-like DNA-binding domain superfamily/Winged helix DNA-binding domain"/>
    <property type="match status" value="1"/>
</dbReference>